<dbReference type="Proteomes" id="UP000828048">
    <property type="component" value="Chromosome 1"/>
</dbReference>
<sequence>MAYNSYMARKFEDGLRPEFRNVLRPLQLATYAEVFERALLVEQGISETKKRKANAGRATGGETHKMQNIEITNQGTNQRIQGRTLPVCATCGKNHSGVCLFNTNKCFNCGQTGHMQRSCPQRGRHNVIPVNNAARPTTEQKANTNQRTGSNQGQGKAFALVPGDQRSTESVVAGTTLSTLFLLMYF</sequence>
<proteinExistence type="predicted"/>
<name>A0ACB7XVZ3_9ERIC</name>
<comment type="caution">
    <text evidence="1">The sequence shown here is derived from an EMBL/GenBank/DDBJ whole genome shotgun (WGS) entry which is preliminary data.</text>
</comment>
<organism evidence="1 2">
    <name type="scientific">Vaccinium darrowii</name>
    <dbReference type="NCBI Taxonomy" id="229202"/>
    <lineage>
        <taxon>Eukaryota</taxon>
        <taxon>Viridiplantae</taxon>
        <taxon>Streptophyta</taxon>
        <taxon>Embryophyta</taxon>
        <taxon>Tracheophyta</taxon>
        <taxon>Spermatophyta</taxon>
        <taxon>Magnoliopsida</taxon>
        <taxon>eudicotyledons</taxon>
        <taxon>Gunneridae</taxon>
        <taxon>Pentapetalae</taxon>
        <taxon>asterids</taxon>
        <taxon>Ericales</taxon>
        <taxon>Ericaceae</taxon>
        <taxon>Vaccinioideae</taxon>
        <taxon>Vaccinieae</taxon>
        <taxon>Vaccinium</taxon>
    </lineage>
</organism>
<evidence type="ECO:0000313" key="1">
    <source>
        <dbReference type="EMBL" id="KAH7844958.1"/>
    </source>
</evidence>
<gene>
    <name evidence="1" type="ORF">Vadar_033701</name>
</gene>
<reference evidence="1 2" key="1">
    <citation type="journal article" date="2021" name="Hortic Res">
        <title>High-quality reference genome and annotation aids understanding of berry development for evergreen blueberry (Vaccinium darrowii).</title>
        <authorList>
            <person name="Yu J."/>
            <person name="Hulse-Kemp A.M."/>
            <person name="Babiker E."/>
            <person name="Staton M."/>
        </authorList>
    </citation>
    <scope>NUCLEOTIDE SEQUENCE [LARGE SCALE GENOMIC DNA]</scope>
    <source>
        <strain evidence="2">cv. NJ 8807/NJ 8810</strain>
        <tissue evidence="1">Young leaf</tissue>
    </source>
</reference>
<keyword evidence="2" id="KW-1185">Reference proteome</keyword>
<accession>A0ACB7XVZ3</accession>
<evidence type="ECO:0000313" key="2">
    <source>
        <dbReference type="Proteomes" id="UP000828048"/>
    </source>
</evidence>
<dbReference type="EMBL" id="CM037151">
    <property type="protein sequence ID" value="KAH7844958.1"/>
    <property type="molecule type" value="Genomic_DNA"/>
</dbReference>
<protein>
    <submittedName>
        <fullName evidence="1">Uncharacterized protein</fullName>
    </submittedName>
</protein>